<accession>A0A9X2S6B9</accession>
<name>A0A9X2S6B9_9FIRM</name>
<dbReference type="EMBL" id="JANJZL010000019">
    <property type="protein sequence ID" value="MCR2045493.1"/>
    <property type="molecule type" value="Genomic_DNA"/>
</dbReference>
<dbReference type="Pfam" id="PF14265">
    <property type="entry name" value="DUF4355"/>
    <property type="match status" value="1"/>
</dbReference>
<evidence type="ECO:0000256" key="2">
    <source>
        <dbReference type="SAM" id="MobiDB-lite"/>
    </source>
</evidence>
<keyword evidence="4" id="KW-1185">Reference proteome</keyword>
<feature type="compositionally biased region" description="Basic and acidic residues" evidence="2">
    <location>
        <begin position="26"/>
        <end position="54"/>
    </location>
</feature>
<dbReference type="Proteomes" id="UP001142078">
    <property type="component" value="Unassembled WGS sequence"/>
</dbReference>
<evidence type="ECO:0000313" key="4">
    <source>
        <dbReference type="Proteomes" id="UP001142078"/>
    </source>
</evidence>
<feature type="coiled-coil region" evidence="1">
    <location>
        <begin position="73"/>
        <end position="116"/>
    </location>
</feature>
<dbReference type="InterPro" id="IPR025580">
    <property type="entry name" value="Gp46"/>
</dbReference>
<evidence type="ECO:0000256" key="1">
    <source>
        <dbReference type="SAM" id="Coils"/>
    </source>
</evidence>
<comment type="caution">
    <text evidence="3">The sequence shown here is derived from an EMBL/GenBank/DDBJ whole genome shotgun (WGS) entry which is preliminary data.</text>
</comment>
<dbReference type="RefSeq" id="WP_097668007.1">
    <property type="nucleotide sequence ID" value="NZ_CABKTM010000005.1"/>
</dbReference>
<feature type="region of interest" description="Disordered" evidence="2">
    <location>
        <begin position="20"/>
        <end position="54"/>
    </location>
</feature>
<dbReference type="AlphaFoldDB" id="A0A9X2S6B9"/>
<dbReference type="OrthoDB" id="2064854at2"/>
<proteinExistence type="predicted"/>
<evidence type="ECO:0000313" key="3">
    <source>
        <dbReference type="EMBL" id="MCR2045493.1"/>
    </source>
</evidence>
<organism evidence="3 4">
    <name type="scientific">Anaerosalibacter massiliensis</name>
    <dbReference type="NCBI Taxonomy" id="1347392"/>
    <lineage>
        <taxon>Bacteria</taxon>
        <taxon>Bacillati</taxon>
        <taxon>Bacillota</taxon>
        <taxon>Tissierellia</taxon>
        <taxon>Tissierellales</taxon>
        <taxon>Sporanaerobacteraceae</taxon>
        <taxon>Anaerosalibacter</taxon>
    </lineage>
</organism>
<keyword evidence="1" id="KW-0175">Coiled coil</keyword>
<protein>
    <submittedName>
        <fullName evidence="3">DUF4355 domain-containing protein</fullName>
    </submittedName>
</protein>
<reference evidence="3" key="1">
    <citation type="submission" date="2022-07" db="EMBL/GenBank/DDBJ databases">
        <title>Enhanced cultured diversity of the mouse gut microbiota enables custom-made synthetic communities.</title>
        <authorList>
            <person name="Afrizal A."/>
        </authorList>
    </citation>
    <scope>NUCLEOTIDE SEQUENCE</scope>
    <source>
        <strain evidence="3">DSM 29482</strain>
    </source>
</reference>
<sequence>MIKDLKKGLPKMNLQLFAEEEETEEIVNKDTEKEDKKKLDTKENQKKEDDKKYSDEDLDRIINEKFAKWQEKKEKEINEAKKLADMNAQQKAEYERDQLQKELDELRKANTLNEMTSTARNMLKERNVSIDDELLSTLVTDDAEKTKENVESFANMFEEAVEKAVLEKIKNPNEKRGTTSGITKEEIMQIKDRGLRQQKIKENIHLFNE</sequence>
<gene>
    <name evidence="3" type="ORF">NSA23_15435</name>
</gene>